<name>A0AAV7TMM6_PLEWA</name>
<organism evidence="1 2">
    <name type="scientific">Pleurodeles waltl</name>
    <name type="common">Iberian ribbed newt</name>
    <dbReference type="NCBI Taxonomy" id="8319"/>
    <lineage>
        <taxon>Eukaryota</taxon>
        <taxon>Metazoa</taxon>
        <taxon>Chordata</taxon>
        <taxon>Craniata</taxon>
        <taxon>Vertebrata</taxon>
        <taxon>Euteleostomi</taxon>
        <taxon>Amphibia</taxon>
        <taxon>Batrachia</taxon>
        <taxon>Caudata</taxon>
        <taxon>Salamandroidea</taxon>
        <taxon>Salamandridae</taxon>
        <taxon>Pleurodelinae</taxon>
        <taxon>Pleurodeles</taxon>
    </lineage>
</organism>
<dbReference type="AlphaFoldDB" id="A0AAV7TMM6"/>
<proteinExistence type="predicted"/>
<evidence type="ECO:0000313" key="2">
    <source>
        <dbReference type="Proteomes" id="UP001066276"/>
    </source>
</evidence>
<evidence type="ECO:0000313" key="1">
    <source>
        <dbReference type="EMBL" id="KAJ1177008.1"/>
    </source>
</evidence>
<accession>A0AAV7TMM6</accession>
<reference evidence="1" key="1">
    <citation type="journal article" date="2022" name="bioRxiv">
        <title>Sequencing and chromosome-scale assembly of the giantPleurodeles waltlgenome.</title>
        <authorList>
            <person name="Brown T."/>
            <person name="Elewa A."/>
            <person name="Iarovenko S."/>
            <person name="Subramanian E."/>
            <person name="Araus A.J."/>
            <person name="Petzold A."/>
            <person name="Susuki M."/>
            <person name="Suzuki K.-i.T."/>
            <person name="Hayashi T."/>
            <person name="Toyoda A."/>
            <person name="Oliveira C."/>
            <person name="Osipova E."/>
            <person name="Leigh N.D."/>
            <person name="Simon A."/>
            <person name="Yun M.H."/>
        </authorList>
    </citation>
    <scope>NUCLEOTIDE SEQUENCE</scope>
    <source>
        <strain evidence="1">20211129_DDA</strain>
        <tissue evidence="1">Liver</tissue>
    </source>
</reference>
<gene>
    <name evidence="1" type="ORF">NDU88_002274</name>
</gene>
<sequence>MFLERGQKGGRGIQRQRAVAVGIRGDWRLHVVGYAVLGTNYFSTHLLMCDSTYYNPAIRPLILFVLTGQSIFLEISPQQSKQLLQNTAERWATD</sequence>
<protein>
    <submittedName>
        <fullName evidence="1">Uncharacterized protein</fullName>
    </submittedName>
</protein>
<keyword evidence="2" id="KW-1185">Reference proteome</keyword>
<comment type="caution">
    <text evidence="1">The sequence shown here is derived from an EMBL/GenBank/DDBJ whole genome shotgun (WGS) entry which is preliminary data.</text>
</comment>
<dbReference type="EMBL" id="JANPWB010000006">
    <property type="protein sequence ID" value="KAJ1177008.1"/>
    <property type="molecule type" value="Genomic_DNA"/>
</dbReference>
<dbReference type="Proteomes" id="UP001066276">
    <property type="component" value="Chromosome 3_2"/>
</dbReference>